<accession>A0AAI8YMT2</accession>
<dbReference type="AlphaFoldDB" id="A0AAI8YMT2"/>
<dbReference type="Proteomes" id="UP001295740">
    <property type="component" value="Unassembled WGS sequence"/>
</dbReference>
<dbReference type="EMBL" id="CAUWAG010000020">
    <property type="protein sequence ID" value="CAJ2513022.1"/>
    <property type="molecule type" value="Genomic_DNA"/>
</dbReference>
<organism evidence="1 2">
    <name type="scientific">Anthostomella pinea</name>
    <dbReference type="NCBI Taxonomy" id="933095"/>
    <lineage>
        <taxon>Eukaryota</taxon>
        <taxon>Fungi</taxon>
        <taxon>Dikarya</taxon>
        <taxon>Ascomycota</taxon>
        <taxon>Pezizomycotina</taxon>
        <taxon>Sordariomycetes</taxon>
        <taxon>Xylariomycetidae</taxon>
        <taxon>Xylariales</taxon>
        <taxon>Xylariaceae</taxon>
        <taxon>Anthostomella</taxon>
    </lineage>
</organism>
<proteinExistence type="predicted"/>
<sequence>MEYLRDVATLMRYTHSCRDMRSAFQTAPSSVSRAVITNDLGVYLPTAVARLEATTMPWTLQKPPRFPDNLTKYQEHVAQFCDEHLADQQTKIAIPTSHFSLEFVTELSNFHSCVLGFAPSIVKGIDNEKELYAPLYVTAMGSQEFGRVVKTLYFYELVGILLPLDLVTPNERWNMRFDIDWTSFWKKFAPWELFQYEHVLKHINYQLDDLVQSWTKHPDDHSQLIEPTYLDALLAIVDTDDWYTAEGATILAVALHAGLKTMECPNEIIHLLLDIWIHDRWEVMHRDLYVVQSSHHIWLHPLEPTNLPPTTHSLDIDHLIEKYGGSDLEQLEVWFYDLVYEGLASLDPEFYHRFGHKGYIHGAFTTCENWHTKPIQYPTLDDFKLEIQSRAMTQGGEVIRLD</sequence>
<comment type="caution">
    <text evidence="1">The sequence shown here is derived from an EMBL/GenBank/DDBJ whole genome shotgun (WGS) entry which is preliminary data.</text>
</comment>
<keyword evidence="2" id="KW-1185">Reference proteome</keyword>
<protein>
    <submittedName>
        <fullName evidence="1">Uu.00g011410.m01.CDS01</fullName>
    </submittedName>
</protein>
<name>A0AAI8YMT2_9PEZI</name>
<gene>
    <name evidence="1" type="ORF">KHLLAP_LOCUS13490</name>
</gene>
<evidence type="ECO:0000313" key="1">
    <source>
        <dbReference type="EMBL" id="CAJ2513022.1"/>
    </source>
</evidence>
<reference evidence="1" key="1">
    <citation type="submission" date="2023-10" db="EMBL/GenBank/DDBJ databases">
        <authorList>
            <person name="Hackl T."/>
        </authorList>
    </citation>
    <scope>NUCLEOTIDE SEQUENCE</scope>
</reference>
<evidence type="ECO:0000313" key="2">
    <source>
        <dbReference type="Proteomes" id="UP001295740"/>
    </source>
</evidence>